<accession>A0A2U2ALU4</accession>
<dbReference type="EMBL" id="QEWR01000002">
    <property type="protein sequence ID" value="PWD84193.1"/>
    <property type="molecule type" value="Genomic_DNA"/>
</dbReference>
<feature type="coiled-coil region" evidence="1">
    <location>
        <begin position="46"/>
        <end position="91"/>
    </location>
</feature>
<keyword evidence="3" id="KW-1185">Reference proteome</keyword>
<dbReference type="AlphaFoldDB" id="A0A2U2ALU4"/>
<comment type="caution">
    <text evidence="2">The sequence shown here is derived from an EMBL/GenBank/DDBJ whole genome shotgun (WGS) entry which is preliminary data.</text>
</comment>
<keyword evidence="1" id="KW-0175">Coiled coil</keyword>
<evidence type="ECO:0000313" key="2">
    <source>
        <dbReference type="EMBL" id="PWD84193.1"/>
    </source>
</evidence>
<dbReference type="Proteomes" id="UP000244948">
    <property type="component" value="Unassembled WGS sequence"/>
</dbReference>
<dbReference type="RefSeq" id="WP_094567979.1">
    <property type="nucleotide sequence ID" value="NZ_BMXZ01000001.1"/>
</dbReference>
<sequence length="92" mass="10094">MSKTKGDIVKESITKAAEKLGNVAAKLTDETVVKTHEAKRAIDDQIVALKAKRDSLSDNADDAKKTLDEKIEALKEKAKELSKVANDKIQKM</sequence>
<gene>
    <name evidence="2" type="ORF">DC082_01200</name>
</gene>
<reference evidence="2 3" key="1">
    <citation type="journal article" date="2018" name="Genome Announc.">
        <title>Ignatzschineria cameli sp. nov., isolated from necrotic foot tissue of dromedaries (Camelus dromedarius) and associated maggots (Wohlfahrtia species) in Dubai.</title>
        <authorList>
            <person name="Tsang C.C."/>
            <person name="Tang J.Y."/>
            <person name="Fong J.Y."/>
            <person name="Kinne J."/>
            <person name="Lee H.H."/>
            <person name="Joseph M."/>
            <person name="Jose S."/>
            <person name="Schuster R.K."/>
            <person name="Tang Y."/>
            <person name="Sivakumar S."/>
            <person name="Chen J.H."/>
            <person name="Teng J.L."/>
            <person name="Lau S.K."/>
            <person name="Wernery U."/>
            <person name="Woo P.C."/>
        </authorList>
    </citation>
    <scope>NUCLEOTIDE SEQUENCE [LARGE SCALE GENOMIC DNA]</scope>
    <source>
        <strain evidence="2 3">KCTC 22643</strain>
    </source>
</reference>
<organism evidence="2 3">
    <name type="scientific">Ignatzschineria indica</name>
    <dbReference type="NCBI Taxonomy" id="472583"/>
    <lineage>
        <taxon>Bacteria</taxon>
        <taxon>Pseudomonadati</taxon>
        <taxon>Pseudomonadota</taxon>
        <taxon>Gammaproteobacteria</taxon>
        <taxon>Cardiobacteriales</taxon>
        <taxon>Ignatzschineriaceae</taxon>
        <taxon>Ignatzschineria</taxon>
    </lineage>
</organism>
<protein>
    <submittedName>
        <fullName evidence="2">Uncharacterized protein</fullName>
    </submittedName>
</protein>
<evidence type="ECO:0000313" key="3">
    <source>
        <dbReference type="Proteomes" id="UP000244948"/>
    </source>
</evidence>
<evidence type="ECO:0000256" key="1">
    <source>
        <dbReference type="SAM" id="Coils"/>
    </source>
</evidence>
<proteinExistence type="predicted"/>
<name>A0A2U2ALU4_9GAMM</name>